<gene>
    <name evidence="2" type="ORF">EG327_010091</name>
</gene>
<dbReference type="EMBL" id="WNWR01000007">
    <property type="protein sequence ID" value="KAE9994465.1"/>
    <property type="molecule type" value="Genomic_DNA"/>
</dbReference>
<organism evidence="2 3">
    <name type="scientific">Venturia inaequalis</name>
    <name type="common">Apple scab fungus</name>
    <dbReference type="NCBI Taxonomy" id="5025"/>
    <lineage>
        <taxon>Eukaryota</taxon>
        <taxon>Fungi</taxon>
        <taxon>Dikarya</taxon>
        <taxon>Ascomycota</taxon>
        <taxon>Pezizomycotina</taxon>
        <taxon>Dothideomycetes</taxon>
        <taxon>Pleosporomycetidae</taxon>
        <taxon>Venturiales</taxon>
        <taxon>Venturiaceae</taxon>
        <taxon>Venturia</taxon>
    </lineage>
</organism>
<feature type="chain" id="PRO_5034484661" description="Secreted protein" evidence="1">
    <location>
        <begin position="18"/>
        <end position="85"/>
    </location>
</feature>
<dbReference type="AlphaFoldDB" id="A0A8H3ZCF8"/>
<reference evidence="2 3" key="1">
    <citation type="submission" date="2019-07" db="EMBL/GenBank/DDBJ databases">
        <title>Venturia inaequalis Genome Resource.</title>
        <authorList>
            <person name="Lichtner F.J."/>
        </authorList>
    </citation>
    <scope>NUCLEOTIDE SEQUENCE [LARGE SCALE GENOMIC DNA]</scope>
    <source>
        <strain evidence="2 3">DMI_063113</strain>
    </source>
</reference>
<accession>A0A8H3ZCF8</accession>
<feature type="signal peptide" evidence="1">
    <location>
        <begin position="1"/>
        <end position="17"/>
    </location>
</feature>
<evidence type="ECO:0000313" key="3">
    <source>
        <dbReference type="Proteomes" id="UP000490939"/>
    </source>
</evidence>
<dbReference type="Proteomes" id="UP000490939">
    <property type="component" value="Unassembled WGS sequence"/>
</dbReference>
<protein>
    <recommendedName>
        <fullName evidence="4">Secreted protein</fullName>
    </recommendedName>
</protein>
<proteinExistence type="predicted"/>
<comment type="caution">
    <text evidence="2">The sequence shown here is derived from an EMBL/GenBank/DDBJ whole genome shotgun (WGS) entry which is preliminary data.</text>
</comment>
<sequence>MKLSILTTLCLIGIVSANCRRVATYKCRTGCGNDCSTPKPPTCGTGQSTQDSNTRVYVERASACFRPGQTLPPFEYDVTRMRDCG</sequence>
<evidence type="ECO:0008006" key="4">
    <source>
        <dbReference type="Google" id="ProtNLM"/>
    </source>
</evidence>
<evidence type="ECO:0000313" key="2">
    <source>
        <dbReference type="EMBL" id="KAE9994465.1"/>
    </source>
</evidence>
<evidence type="ECO:0000256" key="1">
    <source>
        <dbReference type="SAM" id="SignalP"/>
    </source>
</evidence>
<keyword evidence="1" id="KW-0732">Signal</keyword>
<keyword evidence="3" id="KW-1185">Reference proteome</keyword>
<name>A0A8H3ZCF8_VENIN</name>